<reference evidence="2 3" key="1">
    <citation type="submission" date="2020-06" db="EMBL/GenBank/DDBJ databases">
        <title>High-quality draft genome of sulfate reducer Desulfobacter latus type strain AcrS2 isolated from marine sediment.</title>
        <authorList>
            <person name="Hoppe M."/>
            <person name="Larsen C.K."/>
            <person name="Marshall I.P.G."/>
            <person name="Schramm A."/>
            <person name="Marietou A.G."/>
        </authorList>
    </citation>
    <scope>NUCLEOTIDE SEQUENCE [LARGE SCALE GENOMIC DNA]</scope>
    <source>
        <strain evidence="2 3">AcRS2</strain>
    </source>
</reference>
<accession>A0A850T8A7</accession>
<gene>
    <name evidence="2" type="ORF">HXW94_10370</name>
</gene>
<dbReference type="InterPro" id="IPR018490">
    <property type="entry name" value="cNMP-bd_dom_sf"/>
</dbReference>
<feature type="domain" description="Cyclic nucleotide-binding" evidence="1">
    <location>
        <begin position="12"/>
        <end position="121"/>
    </location>
</feature>
<evidence type="ECO:0000259" key="1">
    <source>
        <dbReference type="PROSITE" id="PS50042"/>
    </source>
</evidence>
<organism evidence="2 3">
    <name type="scientific">Desulfobacter latus</name>
    <dbReference type="NCBI Taxonomy" id="2292"/>
    <lineage>
        <taxon>Bacteria</taxon>
        <taxon>Pseudomonadati</taxon>
        <taxon>Thermodesulfobacteriota</taxon>
        <taxon>Desulfobacteria</taxon>
        <taxon>Desulfobacterales</taxon>
        <taxon>Desulfobacteraceae</taxon>
        <taxon>Desulfobacter</taxon>
    </lineage>
</organism>
<sequence length="160" mass="18315">MIKIEDLKRINMLADMPDHLLKMISEVAQLNIYGKDTLLFSQGENIDLFYMIVMGQVALKVPLDEDIDVIFDILQAGRSLGSSAMLSDAKASYTAICQEPCEIMTLNGKTLQNLFNDNKEIGYYLMAGVAGQYKRTMDRRLRIILKTLEKHPELQHRIRY</sequence>
<dbReference type="PANTHER" id="PTHR23011">
    <property type="entry name" value="CYCLIC NUCLEOTIDE-BINDING DOMAIN CONTAINING PROTEIN"/>
    <property type="match status" value="1"/>
</dbReference>
<dbReference type="InterPro" id="IPR000595">
    <property type="entry name" value="cNMP-bd_dom"/>
</dbReference>
<comment type="caution">
    <text evidence="2">The sequence shown here is derived from an EMBL/GenBank/DDBJ whole genome shotgun (WGS) entry which is preliminary data.</text>
</comment>
<keyword evidence="3" id="KW-1185">Reference proteome</keyword>
<dbReference type="SUPFAM" id="SSF51206">
    <property type="entry name" value="cAMP-binding domain-like"/>
    <property type="match status" value="1"/>
</dbReference>
<evidence type="ECO:0000313" key="2">
    <source>
        <dbReference type="EMBL" id="NWH05385.1"/>
    </source>
</evidence>
<dbReference type="EMBL" id="JACADJ010000032">
    <property type="protein sequence ID" value="NWH05385.1"/>
    <property type="molecule type" value="Genomic_DNA"/>
</dbReference>
<dbReference type="AlphaFoldDB" id="A0A850T8A7"/>
<evidence type="ECO:0000313" key="3">
    <source>
        <dbReference type="Proteomes" id="UP000553343"/>
    </source>
</evidence>
<dbReference type="SMART" id="SM00100">
    <property type="entry name" value="cNMP"/>
    <property type="match status" value="1"/>
</dbReference>
<dbReference type="PROSITE" id="PS50042">
    <property type="entry name" value="CNMP_BINDING_3"/>
    <property type="match status" value="1"/>
</dbReference>
<dbReference type="InterPro" id="IPR014710">
    <property type="entry name" value="RmlC-like_jellyroll"/>
</dbReference>
<dbReference type="Proteomes" id="UP000553343">
    <property type="component" value="Unassembled WGS sequence"/>
</dbReference>
<dbReference type="RefSeq" id="WP_178366840.1">
    <property type="nucleotide sequence ID" value="NZ_JACADJ010000032.1"/>
</dbReference>
<dbReference type="CDD" id="cd00038">
    <property type="entry name" value="CAP_ED"/>
    <property type="match status" value="1"/>
</dbReference>
<dbReference type="Pfam" id="PF00027">
    <property type="entry name" value="cNMP_binding"/>
    <property type="match status" value="1"/>
</dbReference>
<dbReference type="Gene3D" id="2.60.120.10">
    <property type="entry name" value="Jelly Rolls"/>
    <property type="match status" value="1"/>
</dbReference>
<protein>
    <submittedName>
        <fullName evidence="2">Cyclic nucleotide-binding domain-containing protein</fullName>
    </submittedName>
</protein>
<dbReference type="PANTHER" id="PTHR23011:SF28">
    <property type="entry name" value="CYCLIC NUCLEOTIDE-BINDING DOMAIN CONTAINING PROTEIN"/>
    <property type="match status" value="1"/>
</dbReference>
<name>A0A850T8A7_9BACT</name>
<proteinExistence type="predicted"/>